<dbReference type="EMBL" id="JAVFHQ010000008">
    <property type="protein sequence ID" value="KAK4548208.1"/>
    <property type="molecule type" value="Genomic_DNA"/>
</dbReference>
<evidence type="ECO:0000259" key="1">
    <source>
        <dbReference type="Pfam" id="PF02627"/>
    </source>
</evidence>
<feature type="domain" description="Carboxymuconolactone decarboxylase-like" evidence="1">
    <location>
        <begin position="173"/>
        <end position="246"/>
    </location>
</feature>
<dbReference type="Proteomes" id="UP001324427">
    <property type="component" value="Unassembled WGS sequence"/>
</dbReference>
<dbReference type="PANTHER" id="PTHR33930">
    <property type="entry name" value="ALKYL HYDROPEROXIDE REDUCTASE AHPD"/>
    <property type="match status" value="1"/>
</dbReference>
<dbReference type="AlphaFoldDB" id="A0AAV9JRG7"/>
<protein>
    <recommendedName>
        <fullName evidence="1">Carboxymuconolactone decarboxylase-like domain-containing protein</fullName>
    </recommendedName>
</protein>
<dbReference type="Pfam" id="PF02627">
    <property type="entry name" value="CMD"/>
    <property type="match status" value="2"/>
</dbReference>
<dbReference type="Gene3D" id="1.20.1290.10">
    <property type="entry name" value="AhpD-like"/>
    <property type="match status" value="1"/>
</dbReference>
<evidence type="ECO:0000313" key="2">
    <source>
        <dbReference type="EMBL" id="KAK4548208.1"/>
    </source>
</evidence>
<organism evidence="2 3">
    <name type="scientific">Oleoguttula mirabilis</name>
    <dbReference type="NCBI Taxonomy" id="1507867"/>
    <lineage>
        <taxon>Eukaryota</taxon>
        <taxon>Fungi</taxon>
        <taxon>Dikarya</taxon>
        <taxon>Ascomycota</taxon>
        <taxon>Pezizomycotina</taxon>
        <taxon>Dothideomycetes</taxon>
        <taxon>Dothideomycetidae</taxon>
        <taxon>Mycosphaerellales</taxon>
        <taxon>Teratosphaeriaceae</taxon>
        <taxon>Oleoguttula</taxon>
    </lineage>
</organism>
<evidence type="ECO:0000313" key="3">
    <source>
        <dbReference type="Proteomes" id="UP001324427"/>
    </source>
</evidence>
<dbReference type="InterPro" id="IPR029032">
    <property type="entry name" value="AhpD-like"/>
</dbReference>
<dbReference type="GO" id="GO:0051920">
    <property type="term" value="F:peroxiredoxin activity"/>
    <property type="evidence" value="ECO:0007669"/>
    <property type="project" value="InterPro"/>
</dbReference>
<dbReference type="PANTHER" id="PTHR33930:SF2">
    <property type="entry name" value="BLR3452 PROTEIN"/>
    <property type="match status" value="1"/>
</dbReference>
<dbReference type="InterPro" id="IPR003779">
    <property type="entry name" value="CMD-like"/>
</dbReference>
<proteinExistence type="predicted"/>
<gene>
    <name evidence="2" type="ORF">LTR36_010077</name>
</gene>
<feature type="domain" description="Carboxymuconolactone decarboxylase-like" evidence="1">
    <location>
        <begin position="45"/>
        <end position="115"/>
    </location>
</feature>
<sequence>MPYYSVHHQPHDQKLTGDQQKLKQALIESGEEWSPSWHNLLILDPTYLAAYVKLRMVPVSRRKLSRKVQELVLLAIDASCTHLHDHGIRLHTAAAIRHGATRQEIMEVLELTSVLGVHAVNVGVPLLQEVLAEKGNVLPTSELSDHQQGLKQNFQAQRGYWSSTWDPVLALSPDFFEAYTELSSVPFQKDHSALDAKTKELIYCAIDSATTHLYAPGLKLHIRNAIEHGALAEEVMEVFELAALMGVQTVVKGVDVLADEIGKAEIRK</sequence>
<keyword evidence="3" id="KW-1185">Reference proteome</keyword>
<accession>A0AAV9JRG7</accession>
<comment type="caution">
    <text evidence="2">The sequence shown here is derived from an EMBL/GenBank/DDBJ whole genome shotgun (WGS) entry which is preliminary data.</text>
</comment>
<name>A0AAV9JRG7_9PEZI</name>
<reference evidence="2 3" key="1">
    <citation type="submission" date="2021-11" db="EMBL/GenBank/DDBJ databases">
        <title>Black yeast isolated from Biological Soil Crust.</title>
        <authorList>
            <person name="Kurbessoian T."/>
        </authorList>
    </citation>
    <scope>NUCLEOTIDE SEQUENCE [LARGE SCALE GENOMIC DNA]</scope>
    <source>
        <strain evidence="2 3">CCFEE 5522</strain>
    </source>
</reference>
<dbReference type="SUPFAM" id="SSF69118">
    <property type="entry name" value="AhpD-like"/>
    <property type="match status" value="1"/>
</dbReference>